<evidence type="ECO:0008006" key="3">
    <source>
        <dbReference type="Google" id="ProtNLM"/>
    </source>
</evidence>
<dbReference type="STRING" id="983.SAMN05443543_1273"/>
<dbReference type="RefSeq" id="WP_073247539.1">
    <property type="nucleotide sequence ID" value="NZ_BJNP01000093.1"/>
</dbReference>
<dbReference type="InterPro" id="IPR032787">
    <property type="entry name" value="Prok-E2_D"/>
</dbReference>
<comment type="caution">
    <text evidence="1">The sequence shown here is derived from an EMBL/GenBank/DDBJ whole genome shotgun (WGS) entry which is preliminary data.</text>
</comment>
<dbReference type="AlphaFoldDB" id="A0A4Y4B4K9"/>
<dbReference type="Pfam" id="PF14460">
    <property type="entry name" value="Prok-E2_D"/>
    <property type="match status" value="1"/>
</dbReference>
<dbReference type="Proteomes" id="UP000316775">
    <property type="component" value="Unassembled WGS sequence"/>
</dbReference>
<reference evidence="1 2" key="1">
    <citation type="submission" date="2019-06" db="EMBL/GenBank/DDBJ databases">
        <title>Whole genome shotgun sequence of Flavobacterium flevense NBRC 14960.</title>
        <authorList>
            <person name="Hosoyama A."/>
            <person name="Uohara A."/>
            <person name="Ohji S."/>
            <person name="Ichikawa N."/>
        </authorList>
    </citation>
    <scope>NUCLEOTIDE SEQUENCE [LARGE SCALE GENOMIC DNA]</scope>
    <source>
        <strain evidence="1 2">NBRC 14960</strain>
    </source>
</reference>
<evidence type="ECO:0000313" key="1">
    <source>
        <dbReference type="EMBL" id="GEC73844.1"/>
    </source>
</evidence>
<protein>
    <recommendedName>
        <fullName evidence="3">PRTRC system protein B</fullName>
    </recommendedName>
</protein>
<evidence type="ECO:0000313" key="2">
    <source>
        <dbReference type="Proteomes" id="UP000316775"/>
    </source>
</evidence>
<proteinExistence type="predicted"/>
<gene>
    <name evidence="1" type="ORF">FFL01_33830</name>
</gene>
<dbReference type="OrthoDB" id="1030341at2"/>
<organism evidence="1 2">
    <name type="scientific">Flavobacterium flevense</name>
    <dbReference type="NCBI Taxonomy" id="983"/>
    <lineage>
        <taxon>Bacteria</taxon>
        <taxon>Pseudomonadati</taxon>
        <taxon>Bacteroidota</taxon>
        <taxon>Flavobacteriia</taxon>
        <taxon>Flavobacteriales</taxon>
        <taxon>Flavobacteriaceae</taxon>
        <taxon>Flavobacterium</taxon>
    </lineage>
</organism>
<keyword evidence="2" id="KW-1185">Reference proteome</keyword>
<accession>A0A4Y4B4K9</accession>
<name>A0A4Y4B4K9_9FLAO</name>
<sequence length="237" mass="27080">MNDITENFGTLYHPKSALVFYQTKGMNSDTYVEYFDMDKNGNPINAHPLTVREANQLVKTLKTSKEEKEPCLKSKGIISNAILHIDHTQNKVIWFTKSMQRELCFTENLGIPNGKANIPPMLWIANKNSLTVFALGNNGRPKENTKLYNAPFFNVYENGNVCMGTVDVKIKKIASLEEFTTTWESYFFNSYFSHLMQDYNPINGNCVILWESLVNTNNTFPKEVLKKNGKTLKDILS</sequence>
<dbReference type="EMBL" id="BJNP01000093">
    <property type="protein sequence ID" value="GEC73844.1"/>
    <property type="molecule type" value="Genomic_DNA"/>
</dbReference>